<evidence type="ECO:0000259" key="1">
    <source>
        <dbReference type="Pfam" id="PF12146"/>
    </source>
</evidence>
<dbReference type="Pfam" id="PF12146">
    <property type="entry name" value="Hydrolase_4"/>
    <property type="match status" value="1"/>
</dbReference>
<dbReference type="GO" id="GO:0016787">
    <property type="term" value="F:hydrolase activity"/>
    <property type="evidence" value="ECO:0007669"/>
    <property type="project" value="UniProtKB-KW"/>
</dbReference>
<sequence length="308" mass="35458">MNLDKDFTFQTLKLKPDYDGEAIATLISSKHNLGNRKSVLYLHGYNDYFFQTHVAEKCNENNFDFYALDLRKYGRSLLKHQHPNYCKDIEEYFEEISIAIRDIYTLNKEPISLLGHSTGGLIASSYMNNGSERSHISALILNSPFLDFYQSNFEKFITYWGSKTISTLAQYAKIEGVLSPVYGQSLHKDYYGEWDYNLDWKPIKGFPTYFKWVMAINIAQKKLAHSNIKVPILVMHSSASKKGNTFSEEAMSRDTVLNIEDIKRVGVTLGDDVTLLQIDHALHDIFLSPKAVRENAFDTMFSWLVKIK</sequence>
<protein>
    <submittedName>
        <fullName evidence="2">Lysophospholipase, alpha-beta hydrolase superfamily</fullName>
    </submittedName>
</protein>
<dbReference type="AlphaFoldDB" id="A0A1H9QQR1"/>
<keyword evidence="2" id="KW-0378">Hydrolase</keyword>
<name>A0A1H9QQR1_FLAFI</name>
<organism evidence="2 3">
    <name type="scientific">Flavobacterium frigoris</name>
    <dbReference type="NCBI Taxonomy" id="229204"/>
    <lineage>
        <taxon>Bacteria</taxon>
        <taxon>Pseudomonadati</taxon>
        <taxon>Bacteroidota</taxon>
        <taxon>Flavobacteriia</taxon>
        <taxon>Flavobacteriales</taxon>
        <taxon>Flavobacteriaceae</taxon>
        <taxon>Flavobacterium</taxon>
    </lineage>
</organism>
<dbReference type="PANTHER" id="PTHR11614">
    <property type="entry name" value="PHOSPHOLIPASE-RELATED"/>
    <property type="match status" value="1"/>
</dbReference>
<dbReference type="InterPro" id="IPR051044">
    <property type="entry name" value="MAG_DAG_Lipase"/>
</dbReference>
<dbReference type="InterPro" id="IPR029058">
    <property type="entry name" value="AB_hydrolase_fold"/>
</dbReference>
<dbReference type="Gene3D" id="3.40.50.1820">
    <property type="entry name" value="alpha/beta hydrolase"/>
    <property type="match status" value="1"/>
</dbReference>
<dbReference type="RefSeq" id="WP_083380530.1">
    <property type="nucleotide sequence ID" value="NZ_CBCRVS010000028.1"/>
</dbReference>
<keyword evidence="3" id="KW-1185">Reference proteome</keyword>
<gene>
    <name evidence="2" type="ORF">SAMN05444355_11754</name>
</gene>
<proteinExistence type="predicted"/>
<evidence type="ECO:0000313" key="2">
    <source>
        <dbReference type="EMBL" id="SER62750.1"/>
    </source>
</evidence>
<reference evidence="3" key="1">
    <citation type="submission" date="2016-10" db="EMBL/GenBank/DDBJ databases">
        <authorList>
            <person name="Varghese N."/>
            <person name="Submissions S."/>
        </authorList>
    </citation>
    <scope>NUCLEOTIDE SEQUENCE [LARGE SCALE GENOMIC DNA]</scope>
    <source>
        <strain evidence="3">DSM 15719</strain>
    </source>
</reference>
<feature type="domain" description="Serine aminopeptidase S33" evidence="1">
    <location>
        <begin position="36"/>
        <end position="241"/>
    </location>
</feature>
<dbReference type="EMBL" id="FOFZ01000017">
    <property type="protein sequence ID" value="SER62750.1"/>
    <property type="molecule type" value="Genomic_DNA"/>
</dbReference>
<dbReference type="Proteomes" id="UP000183658">
    <property type="component" value="Unassembled WGS sequence"/>
</dbReference>
<dbReference type="OrthoDB" id="9801217at2"/>
<accession>A0A1H9QQR1</accession>
<dbReference type="SUPFAM" id="SSF53474">
    <property type="entry name" value="alpha/beta-Hydrolases"/>
    <property type="match status" value="1"/>
</dbReference>
<dbReference type="InterPro" id="IPR022742">
    <property type="entry name" value="Hydrolase_4"/>
</dbReference>
<evidence type="ECO:0000313" key="3">
    <source>
        <dbReference type="Proteomes" id="UP000183658"/>
    </source>
</evidence>